<keyword evidence="5 10" id="KW-0732">Signal</keyword>
<dbReference type="InterPro" id="IPR036852">
    <property type="entry name" value="Peptidase_S8/S53_dom_sf"/>
</dbReference>
<sequence length="740" mass="81307">MNLTTRASILFLLIMLFTSNVHAITYPGRPPLPTEEHSKIEQMLFVVDKENVTSFKRKVKSFPSIKIRQTFNHVFTGFSLEGPPNLLTQLKKENAVVHASPVVPFQAQIDESVPFIGGKDVRGLFDQANHRLTGKGVKIAVIDTGIDYHHPDLSRNYRGGYDFVDNDDDPMEASDIRGSETLHGTHVAGVIAANGKLKGVAPEAEIIAYRALGPTGMGTSEQVIAAIEKAIEAKVDIINLSLGNTINGPDWSTSLALNKAVESGIVAVTSSGNSGPKVWTVGSPGTSEKAISVGASSPPLQMPYLKLHGTRHLIRMNEMQGANAWDLKGSETIVYKGFGEEKDFKESVHKQVVLVDRGKMTFTEKAIKAKKAGAKAVIIANNVKGPFAGALEMELDIPVVSISKEAGDRIKRELKEHDRAQTIYIKEEDKLANFSSRGPVTNTWAIKPDVVAPGVAITSTVPHGYLALHGTSMAAPHVAGACALIKQAHPDWSPEQIKASLMNTAKRLMNKEKNRLKPTEQGSGRITIKEAIKAEVLVYPGSLTFGQYNKKDLRTKKTVKLTLDNQSTQKTTISFEMPKAKMGIQWKLPTPTQLKPGEKKQVEISLDITPTRLEAGIHEDWLELDAGKERISLPYIYVVDEPNYPRLMGFEFTHGDSPHEYKYQTYLPGGADEMGIALYDPDTLAFIGFLDWQKNVSRGIVEKVVTKEKLSLKRESYKAVVFAEKDGKEDVIETNILLSE</sequence>
<dbReference type="InterPro" id="IPR034213">
    <property type="entry name" value="S8_Vpr-like"/>
</dbReference>
<reference evidence="13 14" key="1">
    <citation type="submission" date="2023-07" db="EMBL/GenBank/DDBJ databases">
        <title>Genomic Encyclopedia of Type Strains, Phase IV (KMG-IV): sequencing the most valuable type-strain genomes for metagenomic binning, comparative biology and taxonomic classification.</title>
        <authorList>
            <person name="Goeker M."/>
        </authorList>
    </citation>
    <scope>NUCLEOTIDE SEQUENCE [LARGE SCALE GENOMIC DNA]</scope>
    <source>
        <strain evidence="13 14">DSM 17723</strain>
    </source>
</reference>
<evidence type="ECO:0000256" key="8">
    <source>
        <dbReference type="PROSITE-ProRule" id="PRU01240"/>
    </source>
</evidence>
<feature type="active site" description="Charge relay system" evidence="8">
    <location>
        <position position="183"/>
    </location>
</feature>
<dbReference type="Pfam" id="PF00082">
    <property type="entry name" value="Peptidase_S8"/>
    <property type="match status" value="1"/>
</dbReference>
<dbReference type="InterPro" id="IPR000209">
    <property type="entry name" value="Peptidase_S8/S53_dom"/>
</dbReference>
<evidence type="ECO:0000256" key="7">
    <source>
        <dbReference type="ARBA" id="ARBA00022825"/>
    </source>
</evidence>
<dbReference type="PRINTS" id="PR00723">
    <property type="entry name" value="SUBTILISIN"/>
</dbReference>
<dbReference type="Proteomes" id="UP001232245">
    <property type="component" value="Unassembled WGS sequence"/>
</dbReference>
<dbReference type="InterPro" id="IPR023827">
    <property type="entry name" value="Peptidase_S8_Asp-AS"/>
</dbReference>
<dbReference type="Gene3D" id="3.50.30.30">
    <property type="match status" value="1"/>
</dbReference>
<dbReference type="PROSITE" id="PS51892">
    <property type="entry name" value="SUBTILASE"/>
    <property type="match status" value="1"/>
</dbReference>
<dbReference type="Pfam" id="PF02225">
    <property type="entry name" value="PA"/>
    <property type="match status" value="1"/>
</dbReference>
<dbReference type="PROSITE" id="PS00137">
    <property type="entry name" value="SUBTILASE_HIS"/>
    <property type="match status" value="1"/>
</dbReference>
<comment type="caution">
    <text evidence="13">The sequence shown here is derived from an EMBL/GenBank/DDBJ whole genome shotgun (WGS) entry which is preliminary data.</text>
</comment>
<evidence type="ECO:0000256" key="2">
    <source>
        <dbReference type="ARBA" id="ARBA00022512"/>
    </source>
</evidence>
<feature type="domain" description="PA" evidence="12">
    <location>
        <begin position="340"/>
        <end position="410"/>
    </location>
</feature>
<dbReference type="PANTHER" id="PTHR43806:SF65">
    <property type="entry name" value="SERINE PROTEASE APRX"/>
    <property type="match status" value="1"/>
</dbReference>
<evidence type="ECO:0000256" key="1">
    <source>
        <dbReference type="ARBA" id="ARBA00011073"/>
    </source>
</evidence>
<evidence type="ECO:0000313" key="13">
    <source>
        <dbReference type="EMBL" id="MDQ0226746.1"/>
    </source>
</evidence>
<evidence type="ECO:0000256" key="4">
    <source>
        <dbReference type="ARBA" id="ARBA00022670"/>
    </source>
</evidence>
<feature type="signal peptide" evidence="10">
    <location>
        <begin position="1"/>
        <end position="23"/>
    </location>
</feature>
<keyword evidence="4 8" id="KW-0645">Protease</keyword>
<evidence type="ECO:0000256" key="3">
    <source>
        <dbReference type="ARBA" id="ARBA00022525"/>
    </source>
</evidence>
<keyword evidence="14" id="KW-1185">Reference proteome</keyword>
<dbReference type="PROSITE" id="PS00138">
    <property type="entry name" value="SUBTILASE_SER"/>
    <property type="match status" value="1"/>
</dbReference>
<dbReference type="PROSITE" id="PS00136">
    <property type="entry name" value="SUBTILASE_ASP"/>
    <property type="match status" value="1"/>
</dbReference>
<proteinExistence type="inferred from homology"/>
<comment type="similarity">
    <text evidence="1 8 9">Belongs to the peptidase S8 family.</text>
</comment>
<dbReference type="Gene3D" id="3.40.50.200">
    <property type="entry name" value="Peptidase S8/S53 domain"/>
    <property type="match status" value="1"/>
</dbReference>
<feature type="domain" description="Peptidase S8/S53" evidence="11">
    <location>
        <begin position="134"/>
        <end position="511"/>
    </location>
</feature>
<dbReference type="SUPFAM" id="SSF52025">
    <property type="entry name" value="PA domain"/>
    <property type="match status" value="1"/>
</dbReference>
<dbReference type="InterPro" id="IPR003137">
    <property type="entry name" value="PA_domain"/>
</dbReference>
<dbReference type="RefSeq" id="WP_174879262.1">
    <property type="nucleotide sequence ID" value="NZ_CADEPK010000011.1"/>
</dbReference>
<name>A0ABT9Z4H0_9BACI</name>
<dbReference type="InterPro" id="IPR046450">
    <property type="entry name" value="PA_dom_sf"/>
</dbReference>
<evidence type="ECO:0000256" key="10">
    <source>
        <dbReference type="SAM" id="SignalP"/>
    </source>
</evidence>
<keyword evidence="7 8" id="KW-0720">Serine protease</keyword>
<dbReference type="EC" id="3.4.21.-" evidence="13"/>
<dbReference type="GO" id="GO:0006508">
    <property type="term" value="P:proteolysis"/>
    <property type="evidence" value="ECO:0007669"/>
    <property type="project" value="UniProtKB-KW"/>
</dbReference>
<dbReference type="SUPFAM" id="SSF52743">
    <property type="entry name" value="Subtilisin-like"/>
    <property type="match status" value="1"/>
</dbReference>
<protein>
    <submittedName>
        <fullName evidence="13">Minor extracellular serine protease Vpr</fullName>
        <ecNumber evidence="13">3.4.21.-</ecNumber>
    </submittedName>
</protein>
<dbReference type="PANTHER" id="PTHR43806">
    <property type="entry name" value="PEPTIDASE S8"/>
    <property type="match status" value="1"/>
</dbReference>
<dbReference type="GO" id="GO:0008233">
    <property type="term" value="F:peptidase activity"/>
    <property type="evidence" value="ECO:0007669"/>
    <property type="project" value="UniProtKB-KW"/>
</dbReference>
<feature type="chain" id="PRO_5045881329" evidence="10">
    <location>
        <begin position="24"/>
        <end position="740"/>
    </location>
</feature>
<feature type="active site" description="Charge relay system" evidence="8">
    <location>
        <position position="143"/>
    </location>
</feature>
<dbReference type="InterPro" id="IPR015500">
    <property type="entry name" value="Peptidase_S8_subtilisin-rel"/>
</dbReference>
<keyword evidence="2" id="KW-0134">Cell wall</keyword>
<evidence type="ECO:0000256" key="6">
    <source>
        <dbReference type="ARBA" id="ARBA00022801"/>
    </source>
</evidence>
<dbReference type="InterPro" id="IPR022398">
    <property type="entry name" value="Peptidase_S8_His-AS"/>
</dbReference>
<keyword evidence="6 8" id="KW-0378">Hydrolase</keyword>
<feature type="active site" description="Charge relay system" evidence="8">
    <location>
        <position position="472"/>
    </location>
</feature>
<dbReference type="EMBL" id="JAUSTZ010000006">
    <property type="protein sequence ID" value="MDQ0226746.1"/>
    <property type="molecule type" value="Genomic_DNA"/>
</dbReference>
<accession>A0ABT9Z4H0</accession>
<keyword evidence="3" id="KW-0964">Secreted</keyword>
<organism evidence="13 14">
    <name type="scientific">Metabacillus niabensis</name>
    <dbReference type="NCBI Taxonomy" id="324854"/>
    <lineage>
        <taxon>Bacteria</taxon>
        <taxon>Bacillati</taxon>
        <taxon>Bacillota</taxon>
        <taxon>Bacilli</taxon>
        <taxon>Bacillales</taxon>
        <taxon>Bacillaceae</taxon>
        <taxon>Metabacillus</taxon>
    </lineage>
</organism>
<dbReference type="InterPro" id="IPR023828">
    <property type="entry name" value="Peptidase_S8_Ser-AS"/>
</dbReference>
<evidence type="ECO:0000256" key="9">
    <source>
        <dbReference type="RuleBase" id="RU003355"/>
    </source>
</evidence>
<dbReference type="CDD" id="cd07474">
    <property type="entry name" value="Peptidases_S8_subtilisin_Vpr-like"/>
    <property type="match status" value="1"/>
</dbReference>
<evidence type="ECO:0000256" key="5">
    <source>
        <dbReference type="ARBA" id="ARBA00022729"/>
    </source>
</evidence>
<evidence type="ECO:0000259" key="11">
    <source>
        <dbReference type="Pfam" id="PF00082"/>
    </source>
</evidence>
<gene>
    <name evidence="13" type="ORF">J2S02_003091</name>
</gene>
<dbReference type="InterPro" id="IPR050131">
    <property type="entry name" value="Peptidase_S8_subtilisin-like"/>
</dbReference>
<evidence type="ECO:0000313" key="14">
    <source>
        <dbReference type="Proteomes" id="UP001232245"/>
    </source>
</evidence>
<evidence type="ECO:0000259" key="12">
    <source>
        <dbReference type="Pfam" id="PF02225"/>
    </source>
</evidence>